<organism evidence="3 4">
    <name type="scientific">Virgisporangium aurantiacum</name>
    <dbReference type="NCBI Taxonomy" id="175570"/>
    <lineage>
        <taxon>Bacteria</taxon>
        <taxon>Bacillati</taxon>
        <taxon>Actinomycetota</taxon>
        <taxon>Actinomycetes</taxon>
        <taxon>Micromonosporales</taxon>
        <taxon>Micromonosporaceae</taxon>
        <taxon>Virgisporangium</taxon>
    </lineage>
</organism>
<comment type="caution">
    <text evidence="3">The sequence shown here is derived from an EMBL/GenBank/DDBJ whole genome shotgun (WGS) entry which is preliminary data.</text>
</comment>
<feature type="domain" description="RmlD-like substrate binding" evidence="2">
    <location>
        <begin position="7"/>
        <end position="80"/>
    </location>
</feature>
<protein>
    <recommendedName>
        <fullName evidence="2">RmlD-like substrate binding domain-containing protein</fullName>
    </recommendedName>
</protein>
<dbReference type="RefSeq" id="WP_203996021.1">
    <property type="nucleotide sequence ID" value="NZ_BOPG01000027.1"/>
</dbReference>
<proteinExistence type="predicted"/>
<feature type="region of interest" description="Disordered" evidence="1">
    <location>
        <begin position="75"/>
        <end position="106"/>
    </location>
</feature>
<dbReference type="EMBL" id="BOPG01000027">
    <property type="protein sequence ID" value="GIJ57010.1"/>
    <property type="molecule type" value="Genomic_DNA"/>
</dbReference>
<keyword evidence="4" id="KW-1185">Reference proteome</keyword>
<evidence type="ECO:0000313" key="3">
    <source>
        <dbReference type="EMBL" id="GIJ57010.1"/>
    </source>
</evidence>
<name>A0A8J4DZR7_9ACTN</name>
<gene>
    <name evidence="3" type="ORF">Vau01_045260</name>
</gene>
<dbReference type="Proteomes" id="UP000612585">
    <property type="component" value="Unassembled WGS sequence"/>
</dbReference>
<dbReference type="Pfam" id="PF04321">
    <property type="entry name" value="RmlD_sub_bind"/>
    <property type="match status" value="1"/>
</dbReference>
<reference evidence="3" key="1">
    <citation type="submission" date="2021-01" db="EMBL/GenBank/DDBJ databases">
        <title>Whole genome shotgun sequence of Virgisporangium aurantiacum NBRC 16421.</title>
        <authorList>
            <person name="Komaki H."/>
            <person name="Tamura T."/>
        </authorList>
    </citation>
    <scope>NUCLEOTIDE SEQUENCE</scope>
    <source>
        <strain evidence="3">NBRC 16421</strain>
    </source>
</reference>
<evidence type="ECO:0000256" key="1">
    <source>
        <dbReference type="SAM" id="MobiDB-lite"/>
    </source>
</evidence>
<evidence type="ECO:0000313" key="4">
    <source>
        <dbReference type="Proteomes" id="UP000612585"/>
    </source>
</evidence>
<dbReference type="AlphaFoldDB" id="A0A8J4DZR7"/>
<dbReference type="SUPFAM" id="SSF51735">
    <property type="entry name" value="NAD(P)-binding Rossmann-fold domains"/>
    <property type="match status" value="1"/>
</dbReference>
<dbReference type="InterPro" id="IPR036291">
    <property type="entry name" value="NAD(P)-bd_dom_sf"/>
</dbReference>
<evidence type="ECO:0000259" key="2">
    <source>
        <dbReference type="Pfam" id="PF04321"/>
    </source>
</evidence>
<feature type="compositionally biased region" description="Low complexity" evidence="1">
    <location>
        <begin position="82"/>
        <end position="95"/>
    </location>
</feature>
<sequence length="106" mass="10866">MRDRGPTILITGAAGMLGSAVVPAARAAGYRVVATDIQPGAVQLDVRDPHGGGGGGRQPLPAVVVHLPALTSLEECELDPGSSPRSPRSPAANRAWPTCTSRSPRH</sequence>
<dbReference type="Gene3D" id="3.40.50.720">
    <property type="entry name" value="NAD(P)-binding Rossmann-like Domain"/>
    <property type="match status" value="1"/>
</dbReference>
<dbReference type="InterPro" id="IPR029903">
    <property type="entry name" value="RmlD-like-bd"/>
</dbReference>
<accession>A0A8J4DZR7</accession>